<dbReference type="PANTHER" id="PTHR31424">
    <property type="entry name" value="PROTEIN CBG23806"/>
    <property type="match status" value="1"/>
</dbReference>
<dbReference type="PANTHER" id="PTHR31424:SF3">
    <property type="entry name" value="RING-TYPE DOMAIN-CONTAINING PROTEIN"/>
    <property type="match status" value="1"/>
</dbReference>
<protein>
    <submittedName>
        <fullName evidence="1">Uncharacterized protein</fullName>
    </submittedName>
</protein>
<name>A0A7D9D8W7_PARCT</name>
<sequence>MSSKSNRTVAIINGKEDYETLKTALPHFFDEVNSLIEKGTLLVDGKEVKLEFSLGADYIFLLMDMGLNSANADYACLWCEIHKNLRWDTSKDLLFYNTAPLKRTLENIKKQCKCNKSNFRCINPPLVNISLDHVVADELYLLLRVTDRLLQNIIDEILEKNSIDDFNKPKGHPKGANLMKFVEDVNELGVTFSVWYKKNGDGSSSNILDYTSLVGAQKKLLLKKLPSKLPNYLNSNTAATVVKIWEDFKQYYDFISDPNLTSDMSNTAFEKAKQWLELFCSIKKDRTGYENQRFTGQGVEKNNDDAKRILFQKSNKWDSAKDILFMESRQWDLGEHERKKGNYIKINHEYWDVDINQNRKKSKPLTEAAILQDDDVTADVATGSVNYRSFTVTQLR</sequence>
<gene>
    <name evidence="1" type="ORF">PACLA_8A019671</name>
</gene>
<dbReference type="OrthoDB" id="5983224at2759"/>
<reference evidence="1" key="1">
    <citation type="submission" date="2020-04" db="EMBL/GenBank/DDBJ databases">
        <authorList>
            <person name="Alioto T."/>
            <person name="Alioto T."/>
            <person name="Gomez Garrido J."/>
        </authorList>
    </citation>
    <scope>NUCLEOTIDE SEQUENCE</scope>
    <source>
        <strain evidence="1">A484AB</strain>
    </source>
</reference>
<proteinExistence type="predicted"/>
<keyword evidence="2" id="KW-1185">Reference proteome</keyword>
<dbReference type="Proteomes" id="UP001152795">
    <property type="component" value="Unassembled WGS sequence"/>
</dbReference>
<accession>A0A7D9D8W7</accession>
<dbReference type="AlphaFoldDB" id="A0A7D9D8W7"/>
<dbReference type="EMBL" id="CACRXK020000056">
    <property type="protein sequence ID" value="CAB3977587.1"/>
    <property type="molecule type" value="Genomic_DNA"/>
</dbReference>
<comment type="caution">
    <text evidence="1">The sequence shown here is derived from an EMBL/GenBank/DDBJ whole genome shotgun (WGS) entry which is preliminary data.</text>
</comment>
<evidence type="ECO:0000313" key="1">
    <source>
        <dbReference type="EMBL" id="CAB3977587.1"/>
    </source>
</evidence>
<evidence type="ECO:0000313" key="2">
    <source>
        <dbReference type="Proteomes" id="UP001152795"/>
    </source>
</evidence>
<organism evidence="1 2">
    <name type="scientific">Paramuricea clavata</name>
    <name type="common">Red gorgonian</name>
    <name type="synonym">Violescent sea-whip</name>
    <dbReference type="NCBI Taxonomy" id="317549"/>
    <lineage>
        <taxon>Eukaryota</taxon>
        <taxon>Metazoa</taxon>
        <taxon>Cnidaria</taxon>
        <taxon>Anthozoa</taxon>
        <taxon>Octocorallia</taxon>
        <taxon>Malacalcyonacea</taxon>
        <taxon>Plexauridae</taxon>
        <taxon>Paramuricea</taxon>
    </lineage>
</organism>